<dbReference type="Gene3D" id="2.160.20.70">
    <property type="match status" value="1"/>
</dbReference>
<protein>
    <recommendedName>
        <fullName evidence="4">C-CAP/cofactor C-like domain-containing protein</fullName>
    </recommendedName>
</protein>
<evidence type="ECO:0000313" key="6">
    <source>
        <dbReference type="Proteomes" id="UP001212152"/>
    </source>
</evidence>
<dbReference type="InterPro" id="IPR016098">
    <property type="entry name" value="CAP/MinC_C"/>
</dbReference>
<proteinExistence type="inferred from homology"/>
<dbReference type="GO" id="GO:1990075">
    <property type="term" value="C:periciliary membrane compartment"/>
    <property type="evidence" value="ECO:0007669"/>
    <property type="project" value="TreeGrafter"/>
</dbReference>
<dbReference type="InterPro" id="IPR012945">
    <property type="entry name" value="Tubulin-bd_cofactor_C_dom"/>
</dbReference>
<keyword evidence="6" id="KW-1185">Reference proteome</keyword>
<dbReference type="InterPro" id="IPR039093">
    <property type="entry name" value="XRP2"/>
</dbReference>
<dbReference type="InterPro" id="IPR017901">
    <property type="entry name" value="C-CAP_CF_C-like"/>
</dbReference>
<dbReference type="Pfam" id="PF07986">
    <property type="entry name" value="TBCC"/>
    <property type="match status" value="1"/>
</dbReference>
<sequence length="312" mass="34740">MGFKNFFKRLAAVFHIGSRREKRAQKTTDPPPLPVQQPPAQPPSPAATTPTPAKPKYDPAECTFAKLNNQTVAKRPGQLTPDVPFAIEDCEDSNIFIFTPTAQVTVDNVKRCFIFIAPCDGSVFIRDAQDCTFVVACRQFRLRDAKSVRVSLYAATQPVIESSRHVRFSCFRYVYPELEAQFALTRLPILLNEWSNVYDFTATTGQNWSVEPQLDPNVFPQPPPDSNVNPTFTAPNVVPQTLGALPRSSLGSIIFLSFASPPATAEMLRRLRGHITIIRIKERTYLPVDIPLLFGHITDPTILQLVAQKGSS</sequence>
<dbReference type="InterPro" id="IPR006599">
    <property type="entry name" value="CARP_motif"/>
</dbReference>
<evidence type="ECO:0000259" key="4">
    <source>
        <dbReference type="PROSITE" id="PS51329"/>
    </source>
</evidence>
<dbReference type="GO" id="GO:0006892">
    <property type="term" value="P:post-Golgi vesicle-mediated transport"/>
    <property type="evidence" value="ECO:0007669"/>
    <property type="project" value="TreeGrafter"/>
</dbReference>
<comment type="similarity">
    <text evidence="1">Belongs to the TBCC family.</text>
</comment>
<dbReference type="EMBL" id="JADGJQ010000021">
    <property type="protein sequence ID" value="KAJ3179414.1"/>
    <property type="molecule type" value="Genomic_DNA"/>
</dbReference>
<keyword evidence="2" id="KW-0547">Nucleotide-binding</keyword>
<name>A0AAD5XRU0_9FUNG</name>
<comment type="caution">
    <text evidence="5">The sequence shown here is derived from an EMBL/GenBank/DDBJ whole genome shotgun (WGS) entry which is preliminary data.</text>
</comment>
<feature type="compositionally biased region" description="Pro residues" evidence="3">
    <location>
        <begin position="29"/>
        <end position="45"/>
    </location>
</feature>
<dbReference type="PROSITE" id="PS51329">
    <property type="entry name" value="C_CAP_COFACTOR_C"/>
    <property type="match status" value="1"/>
</dbReference>
<accession>A0AAD5XRU0</accession>
<dbReference type="AlphaFoldDB" id="A0AAD5XRU0"/>
<dbReference type="SMART" id="SM00673">
    <property type="entry name" value="CARP"/>
    <property type="match status" value="2"/>
</dbReference>
<dbReference type="PANTHER" id="PTHR15440:SF0">
    <property type="entry name" value="PROTEIN XRP2"/>
    <property type="match status" value="1"/>
</dbReference>
<dbReference type="GO" id="GO:0000166">
    <property type="term" value="F:nucleotide binding"/>
    <property type="evidence" value="ECO:0007669"/>
    <property type="project" value="UniProtKB-KW"/>
</dbReference>
<evidence type="ECO:0000256" key="2">
    <source>
        <dbReference type="ARBA" id="ARBA00022741"/>
    </source>
</evidence>
<evidence type="ECO:0000256" key="1">
    <source>
        <dbReference type="ARBA" id="ARBA00008848"/>
    </source>
</evidence>
<feature type="region of interest" description="Disordered" evidence="3">
    <location>
        <begin position="18"/>
        <end position="56"/>
    </location>
</feature>
<evidence type="ECO:0000256" key="3">
    <source>
        <dbReference type="SAM" id="MobiDB-lite"/>
    </source>
</evidence>
<organism evidence="5 6">
    <name type="scientific">Geranomyces variabilis</name>
    <dbReference type="NCBI Taxonomy" id="109894"/>
    <lineage>
        <taxon>Eukaryota</taxon>
        <taxon>Fungi</taxon>
        <taxon>Fungi incertae sedis</taxon>
        <taxon>Chytridiomycota</taxon>
        <taxon>Chytridiomycota incertae sedis</taxon>
        <taxon>Chytridiomycetes</taxon>
        <taxon>Spizellomycetales</taxon>
        <taxon>Powellomycetaceae</taxon>
        <taxon>Geranomyces</taxon>
    </lineage>
</organism>
<dbReference type="GO" id="GO:0005929">
    <property type="term" value="C:cilium"/>
    <property type="evidence" value="ECO:0007669"/>
    <property type="project" value="TreeGrafter"/>
</dbReference>
<feature type="domain" description="C-CAP/cofactor C-like" evidence="4">
    <location>
        <begin position="45"/>
        <end position="202"/>
    </location>
</feature>
<dbReference type="PANTHER" id="PTHR15440">
    <property type="entry name" value="XRP2 PROTEIN"/>
    <property type="match status" value="1"/>
</dbReference>
<evidence type="ECO:0000313" key="5">
    <source>
        <dbReference type="EMBL" id="KAJ3179414.1"/>
    </source>
</evidence>
<reference evidence="5" key="1">
    <citation type="submission" date="2020-05" db="EMBL/GenBank/DDBJ databases">
        <title>Phylogenomic resolution of chytrid fungi.</title>
        <authorList>
            <person name="Stajich J.E."/>
            <person name="Amses K."/>
            <person name="Simmons R."/>
            <person name="Seto K."/>
            <person name="Myers J."/>
            <person name="Bonds A."/>
            <person name="Quandt C.A."/>
            <person name="Barry K."/>
            <person name="Liu P."/>
            <person name="Grigoriev I."/>
            <person name="Longcore J.E."/>
            <person name="James T.Y."/>
        </authorList>
    </citation>
    <scope>NUCLEOTIDE SEQUENCE</scope>
    <source>
        <strain evidence="5">JEL0379</strain>
    </source>
</reference>
<gene>
    <name evidence="5" type="ORF">HDU87_003024</name>
</gene>
<dbReference type="GO" id="GO:0005096">
    <property type="term" value="F:GTPase activator activity"/>
    <property type="evidence" value="ECO:0007669"/>
    <property type="project" value="InterPro"/>
</dbReference>
<dbReference type="Proteomes" id="UP001212152">
    <property type="component" value="Unassembled WGS sequence"/>
</dbReference>